<keyword evidence="4" id="KW-0238">DNA-binding</keyword>
<evidence type="ECO:0000259" key="7">
    <source>
        <dbReference type="Pfam" id="PF08281"/>
    </source>
</evidence>
<protein>
    <submittedName>
        <fullName evidence="8">RNA polymerase sigma factor, sigma-70 family</fullName>
    </submittedName>
</protein>
<dbReference type="InterPro" id="IPR007627">
    <property type="entry name" value="RNA_pol_sigma70_r2"/>
</dbReference>
<gene>
    <name evidence="8" type="ORF">SAMN02745723_11236</name>
</gene>
<dbReference type="Proteomes" id="UP000226420">
    <property type="component" value="Unassembled WGS sequence"/>
</dbReference>
<dbReference type="Gene3D" id="1.10.1740.10">
    <property type="match status" value="1"/>
</dbReference>
<dbReference type="AlphaFoldDB" id="A0AAJ4WCX0"/>
<dbReference type="GO" id="GO:0003677">
    <property type="term" value="F:DNA binding"/>
    <property type="evidence" value="ECO:0007669"/>
    <property type="project" value="UniProtKB-KW"/>
</dbReference>
<comment type="caution">
    <text evidence="8">The sequence shown here is derived from an EMBL/GenBank/DDBJ whole genome shotgun (WGS) entry which is preliminary data.</text>
</comment>
<dbReference type="PANTHER" id="PTHR43133:SF8">
    <property type="entry name" value="RNA POLYMERASE SIGMA FACTOR HI_1459-RELATED"/>
    <property type="match status" value="1"/>
</dbReference>
<evidence type="ECO:0000256" key="3">
    <source>
        <dbReference type="ARBA" id="ARBA00023082"/>
    </source>
</evidence>
<keyword evidence="2" id="KW-0805">Transcription regulation</keyword>
<dbReference type="InterPro" id="IPR014284">
    <property type="entry name" value="RNA_pol_sigma-70_dom"/>
</dbReference>
<dbReference type="EMBL" id="FOLW01000012">
    <property type="protein sequence ID" value="SFD29170.1"/>
    <property type="molecule type" value="Genomic_DNA"/>
</dbReference>
<dbReference type="InterPro" id="IPR039425">
    <property type="entry name" value="RNA_pol_sigma-70-like"/>
</dbReference>
<comment type="similarity">
    <text evidence="1">Belongs to the sigma-70 factor family. ECF subfamily.</text>
</comment>
<accession>A0AAJ4WCX0</accession>
<dbReference type="Gene3D" id="1.10.10.10">
    <property type="entry name" value="Winged helix-like DNA-binding domain superfamily/Winged helix DNA-binding domain"/>
    <property type="match status" value="1"/>
</dbReference>
<feature type="domain" description="RNA polymerase sigma-70 region 2" evidence="6">
    <location>
        <begin position="11"/>
        <end position="75"/>
    </location>
</feature>
<dbReference type="PANTHER" id="PTHR43133">
    <property type="entry name" value="RNA POLYMERASE ECF-TYPE SIGMA FACTO"/>
    <property type="match status" value="1"/>
</dbReference>
<feature type="domain" description="RNA polymerase sigma factor 70 region 4 type 2" evidence="7">
    <location>
        <begin position="118"/>
        <end position="161"/>
    </location>
</feature>
<evidence type="ECO:0000256" key="2">
    <source>
        <dbReference type="ARBA" id="ARBA00023015"/>
    </source>
</evidence>
<sequence length="183" mass="21212">MNSARSADTLSKYYRQLRAFIRKRVMTADEAEDIVQTVFYQLAKADSLLSPIEHLTGWLYKTARHQIIDEGRKKKEILLDDYLADSDDDDDINDLISLLAIDNSSPESEYLQNIFWGELEQALALLPEEQRQAFEMTELHGLSFSELAEQTGCNINTLMARKRYAVMFLRTYLADVYQDMLQQ</sequence>
<dbReference type="Pfam" id="PF08281">
    <property type="entry name" value="Sigma70_r4_2"/>
    <property type="match status" value="1"/>
</dbReference>
<dbReference type="InterPro" id="IPR013249">
    <property type="entry name" value="RNA_pol_sigma70_r4_t2"/>
</dbReference>
<dbReference type="GO" id="GO:0006352">
    <property type="term" value="P:DNA-templated transcription initiation"/>
    <property type="evidence" value="ECO:0007669"/>
    <property type="project" value="InterPro"/>
</dbReference>
<dbReference type="GO" id="GO:0016987">
    <property type="term" value="F:sigma factor activity"/>
    <property type="evidence" value="ECO:0007669"/>
    <property type="project" value="UniProtKB-KW"/>
</dbReference>
<evidence type="ECO:0000256" key="1">
    <source>
        <dbReference type="ARBA" id="ARBA00010641"/>
    </source>
</evidence>
<dbReference type="InterPro" id="IPR013324">
    <property type="entry name" value="RNA_pol_sigma_r3/r4-like"/>
</dbReference>
<evidence type="ECO:0000259" key="6">
    <source>
        <dbReference type="Pfam" id="PF04542"/>
    </source>
</evidence>
<evidence type="ECO:0000313" key="9">
    <source>
        <dbReference type="Proteomes" id="UP000226420"/>
    </source>
</evidence>
<dbReference type="NCBIfam" id="TIGR02937">
    <property type="entry name" value="sigma70-ECF"/>
    <property type="match status" value="1"/>
</dbReference>
<dbReference type="SUPFAM" id="SSF88659">
    <property type="entry name" value="Sigma3 and sigma4 domains of RNA polymerase sigma factors"/>
    <property type="match status" value="1"/>
</dbReference>
<organism evidence="8 9">
    <name type="scientific">Pragia fontium DSM 5563 = ATCC 49100</name>
    <dbReference type="NCBI Taxonomy" id="1122977"/>
    <lineage>
        <taxon>Bacteria</taxon>
        <taxon>Pseudomonadati</taxon>
        <taxon>Pseudomonadota</taxon>
        <taxon>Gammaproteobacteria</taxon>
        <taxon>Enterobacterales</taxon>
        <taxon>Budviciaceae</taxon>
        <taxon>Pragia</taxon>
    </lineage>
</organism>
<dbReference type="RefSeq" id="WP_074824339.1">
    <property type="nucleotide sequence ID" value="NZ_FOLW01000012.1"/>
</dbReference>
<proteinExistence type="inferred from homology"/>
<evidence type="ECO:0000313" key="8">
    <source>
        <dbReference type="EMBL" id="SFD29170.1"/>
    </source>
</evidence>
<reference evidence="8 9" key="1">
    <citation type="submission" date="2016-10" db="EMBL/GenBank/DDBJ databases">
        <authorList>
            <person name="Varghese N."/>
            <person name="Submissions S."/>
        </authorList>
    </citation>
    <scope>NUCLEOTIDE SEQUENCE [LARGE SCALE GENOMIC DNA]</scope>
    <source>
        <strain evidence="8 9">DSM 5563</strain>
    </source>
</reference>
<dbReference type="InterPro" id="IPR036388">
    <property type="entry name" value="WH-like_DNA-bd_sf"/>
</dbReference>
<evidence type="ECO:0000256" key="4">
    <source>
        <dbReference type="ARBA" id="ARBA00023125"/>
    </source>
</evidence>
<dbReference type="InterPro" id="IPR013325">
    <property type="entry name" value="RNA_pol_sigma_r2"/>
</dbReference>
<name>A0AAJ4WCX0_9GAMM</name>
<dbReference type="SUPFAM" id="SSF88946">
    <property type="entry name" value="Sigma2 domain of RNA polymerase sigma factors"/>
    <property type="match status" value="1"/>
</dbReference>
<keyword evidence="5" id="KW-0804">Transcription</keyword>
<evidence type="ECO:0000256" key="5">
    <source>
        <dbReference type="ARBA" id="ARBA00023163"/>
    </source>
</evidence>
<keyword evidence="3" id="KW-0731">Sigma factor</keyword>
<dbReference type="Pfam" id="PF04542">
    <property type="entry name" value="Sigma70_r2"/>
    <property type="match status" value="1"/>
</dbReference>